<organism evidence="6 7">
    <name type="scientific">Mycolicibacterium septicum DSM 44393</name>
    <dbReference type="NCBI Taxonomy" id="1341646"/>
    <lineage>
        <taxon>Bacteria</taxon>
        <taxon>Bacillati</taxon>
        <taxon>Actinomycetota</taxon>
        <taxon>Actinomycetes</taxon>
        <taxon>Mycobacteriales</taxon>
        <taxon>Mycobacteriaceae</taxon>
        <taxon>Mycolicibacterium</taxon>
    </lineage>
</organism>
<keyword evidence="2" id="KW-0238">DNA-binding</keyword>
<dbReference type="GO" id="GO:0003677">
    <property type="term" value="F:DNA binding"/>
    <property type="evidence" value="ECO:0007669"/>
    <property type="project" value="UniProtKB-KW"/>
</dbReference>
<dbReference type="SUPFAM" id="SSF55781">
    <property type="entry name" value="GAF domain-like"/>
    <property type="match status" value="1"/>
</dbReference>
<dbReference type="PANTHER" id="PTHR30136:SF35">
    <property type="entry name" value="HTH-TYPE TRANSCRIPTIONAL REGULATOR RV1719"/>
    <property type="match status" value="1"/>
</dbReference>
<keyword evidence="1" id="KW-0805">Transcription regulation</keyword>
<keyword evidence="3" id="KW-0804">Transcription</keyword>
<dbReference type="GO" id="GO:0003700">
    <property type="term" value="F:DNA-binding transcription factor activity"/>
    <property type="evidence" value="ECO:0007669"/>
    <property type="project" value="TreeGrafter"/>
</dbReference>
<dbReference type="Proteomes" id="UP000518188">
    <property type="component" value="Unassembled WGS sequence"/>
</dbReference>
<dbReference type="PANTHER" id="PTHR30136">
    <property type="entry name" value="HELIX-TURN-HELIX TRANSCRIPTIONAL REGULATOR, ICLR FAMILY"/>
    <property type="match status" value="1"/>
</dbReference>
<comment type="caution">
    <text evidence="6">The sequence shown here is derived from an EMBL/GenBank/DDBJ whole genome shotgun (WGS) entry which is preliminary data.</text>
</comment>
<reference evidence="6 7" key="1">
    <citation type="submission" date="2020-04" db="EMBL/GenBank/DDBJ databases">
        <title>MicrobeNet Type strains.</title>
        <authorList>
            <person name="Nicholson A.C."/>
        </authorList>
    </citation>
    <scope>NUCLEOTIDE SEQUENCE [LARGE SCALE GENOMIC DNA]</scope>
    <source>
        <strain evidence="6 7">ATCC 700731</strain>
    </source>
</reference>
<dbReference type="PROSITE" id="PS51078">
    <property type="entry name" value="ICLR_ED"/>
    <property type="match status" value="1"/>
</dbReference>
<dbReference type="SUPFAM" id="SSF46785">
    <property type="entry name" value="Winged helix' DNA-binding domain"/>
    <property type="match status" value="1"/>
</dbReference>
<dbReference type="Gene3D" id="1.10.10.10">
    <property type="entry name" value="Winged helix-like DNA-binding domain superfamily/Winged helix DNA-binding domain"/>
    <property type="match status" value="1"/>
</dbReference>
<feature type="domain" description="IclR-ED" evidence="5">
    <location>
        <begin position="56"/>
        <end position="243"/>
    </location>
</feature>
<protein>
    <submittedName>
        <fullName evidence="6">IclR family transcriptional regulator</fullName>
    </submittedName>
</protein>
<dbReference type="Pfam" id="PF09339">
    <property type="entry name" value="HTH_IclR"/>
    <property type="match status" value="1"/>
</dbReference>
<dbReference type="EMBL" id="JAAXPJ010000002">
    <property type="protein sequence ID" value="NKZ10841.1"/>
    <property type="molecule type" value="Genomic_DNA"/>
</dbReference>
<sequence>MSSVSRVTSVLDALASTRRRLTVRDIEQMTGVPRSSVHRIIQELEDCRYVVPVPMGGYRLGPGLLKVSLSSQHQIVSPMRPMVTALSQAVNENVDLAVLSGADVVIVDQVANPQRLQAVTKVGATFSLHASCVGKALLSRLPEDHARDLLPRTLESFAHNTITDKKRLLAEVAEIRQTGIAFDHEEHDVGISAVATCLGHPSGVIQAIAIVAPTQRFARRRSQFVDALREAHTRSLATPPRAP</sequence>
<evidence type="ECO:0000256" key="1">
    <source>
        <dbReference type="ARBA" id="ARBA00023015"/>
    </source>
</evidence>
<dbReference type="SMART" id="SM00346">
    <property type="entry name" value="HTH_ICLR"/>
    <property type="match status" value="1"/>
</dbReference>
<proteinExistence type="predicted"/>
<dbReference type="InterPro" id="IPR036388">
    <property type="entry name" value="WH-like_DNA-bd_sf"/>
</dbReference>
<dbReference type="RefSeq" id="WP_044514935.1">
    <property type="nucleotide sequence ID" value="NZ_HG322951.1"/>
</dbReference>
<dbReference type="PROSITE" id="PS51077">
    <property type="entry name" value="HTH_ICLR"/>
    <property type="match status" value="1"/>
</dbReference>
<dbReference type="GO" id="GO:0045892">
    <property type="term" value="P:negative regulation of DNA-templated transcription"/>
    <property type="evidence" value="ECO:0007669"/>
    <property type="project" value="TreeGrafter"/>
</dbReference>
<dbReference type="InterPro" id="IPR005471">
    <property type="entry name" value="Tscrpt_reg_IclR_N"/>
</dbReference>
<gene>
    <name evidence="6" type="ORF">HGA11_07600</name>
</gene>
<evidence type="ECO:0000259" key="5">
    <source>
        <dbReference type="PROSITE" id="PS51078"/>
    </source>
</evidence>
<evidence type="ECO:0000256" key="2">
    <source>
        <dbReference type="ARBA" id="ARBA00023125"/>
    </source>
</evidence>
<dbReference type="AlphaFoldDB" id="A0A7X6MLZ8"/>
<evidence type="ECO:0000313" key="7">
    <source>
        <dbReference type="Proteomes" id="UP000518188"/>
    </source>
</evidence>
<dbReference type="InterPro" id="IPR014757">
    <property type="entry name" value="Tscrpt_reg_IclR_C"/>
</dbReference>
<dbReference type="InterPro" id="IPR036390">
    <property type="entry name" value="WH_DNA-bd_sf"/>
</dbReference>
<dbReference type="InterPro" id="IPR029016">
    <property type="entry name" value="GAF-like_dom_sf"/>
</dbReference>
<evidence type="ECO:0000256" key="3">
    <source>
        <dbReference type="ARBA" id="ARBA00023163"/>
    </source>
</evidence>
<dbReference type="InterPro" id="IPR050707">
    <property type="entry name" value="HTH_MetabolicPath_Reg"/>
</dbReference>
<evidence type="ECO:0000313" key="6">
    <source>
        <dbReference type="EMBL" id="NKZ10841.1"/>
    </source>
</evidence>
<dbReference type="Gene3D" id="3.30.450.40">
    <property type="match status" value="1"/>
</dbReference>
<dbReference type="Pfam" id="PF01614">
    <property type="entry name" value="IclR_C"/>
    <property type="match status" value="1"/>
</dbReference>
<feature type="domain" description="HTH iclR-type" evidence="4">
    <location>
        <begin position="1"/>
        <end position="62"/>
    </location>
</feature>
<name>A0A7X6MLZ8_9MYCO</name>
<accession>A0A7X6MLZ8</accession>
<evidence type="ECO:0000259" key="4">
    <source>
        <dbReference type="PROSITE" id="PS51077"/>
    </source>
</evidence>